<accession>A0A0D9QCH6</accession>
<dbReference type="RefSeq" id="XP_012338690.1">
    <property type="nucleotide sequence ID" value="XM_012483267.1"/>
</dbReference>
<dbReference type="EMBL" id="KQ030442">
    <property type="protein sequence ID" value="KJP84703.1"/>
    <property type="molecule type" value="Genomic_DNA"/>
</dbReference>
<reference evidence="2 3" key="1">
    <citation type="submission" date="2014-03" db="EMBL/GenBank/DDBJ databases">
        <title>The Genome Sequence of Plasmodium fragile nilgiri.</title>
        <authorList>
            <consortium name="The Broad Institute Genomics Platform"/>
            <consortium name="The Broad Institute Genome Sequencing Center for Infectious Disease"/>
            <person name="Neafsey D."/>
            <person name="Duraisingh M."/>
            <person name="Young S.K."/>
            <person name="Zeng Q."/>
            <person name="Gargeya S."/>
            <person name="Abouelleil A."/>
            <person name="Alvarado L."/>
            <person name="Chapman S.B."/>
            <person name="Gainer-Dewar J."/>
            <person name="Goldberg J."/>
            <person name="Griggs A."/>
            <person name="Gujja S."/>
            <person name="Hansen M."/>
            <person name="Howarth C."/>
            <person name="Imamovic A."/>
            <person name="Larimer J."/>
            <person name="Pearson M."/>
            <person name="Poon T.W."/>
            <person name="Priest M."/>
            <person name="Roberts A."/>
            <person name="Saif S."/>
            <person name="Shea T."/>
            <person name="Sykes S."/>
            <person name="Wortman J."/>
            <person name="Nusbaum C."/>
            <person name="Birren B."/>
        </authorList>
    </citation>
    <scope>NUCLEOTIDE SEQUENCE [LARGE SCALE GENOMIC DNA]</scope>
    <source>
        <strain evidence="3">nilgiri</strain>
    </source>
</reference>
<evidence type="ECO:0008006" key="4">
    <source>
        <dbReference type="Google" id="ProtNLM"/>
    </source>
</evidence>
<dbReference type="Proteomes" id="UP000054561">
    <property type="component" value="Unassembled WGS sequence"/>
</dbReference>
<gene>
    <name evidence="2" type="ORF">AK88_05665</name>
</gene>
<dbReference type="GeneID" id="24270979"/>
<dbReference type="AlphaFoldDB" id="A0A0D9QCH6"/>
<proteinExistence type="predicted"/>
<feature type="compositionally biased region" description="Pro residues" evidence="1">
    <location>
        <begin position="292"/>
        <end position="303"/>
    </location>
</feature>
<sequence>MQNEEWIRVKRVLDEFVQHMQTNEHLRESLGANCDNSGWDDITAPREYYMSQTVADMIRCRLMSAALWFANQDDVKDEEVNRLRCEVANVFGYILKNMYCPRKGQWARGIEYAYTAMRNMGKNPDGARVPHGLAGPVVDGKCTVCGYKGWETTPGIINGDIAEWFVEKGIMAEIGKLEGDMPCEQDWRKYKKASGGTDHKVIEEEKIPEVKQVEKKVVEDTEKVIGKVKEKLHAEIEKGTKQVAGGGDKNGKKPSSTSPSPEGASGVATGTPSGQPRSDGAAGENRVTAAPVPVPQPPPPPPTVQEGDSGVGGKKEDVETVAPVPPKGDAKTDHANTPAGTKTEPKCGVTTQTHESSGVDESGNAHSVAVTFNITPTAPECSGSGTS</sequence>
<evidence type="ECO:0000313" key="3">
    <source>
        <dbReference type="Proteomes" id="UP000054561"/>
    </source>
</evidence>
<protein>
    <recommendedName>
        <fullName evidence="4">Schizont-infected cell agglutination extracellular alpha domain-containing protein</fullName>
    </recommendedName>
</protein>
<organism evidence="2 3">
    <name type="scientific">Plasmodium fragile</name>
    <dbReference type="NCBI Taxonomy" id="5857"/>
    <lineage>
        <taxon>Eukaryota</taxon>
        <taxon>Sar</taxon>
        <taxon>Alveolata</taxon>
        <taxon>Apicomplexa</taxon>
        <taxon>Aconoidasida</taxon>
        <taxon>Haemosporida</taxon>
        <taxon>Plasmodiidae</taxon>
        <taxon>Plasmodium</taxon>
        <taxon>Plasmodium (Plasmodium)</taxon>
    </lineage>
</organism>
<evidence type="ECO:0000256" key="1">
    <source>
        <dbReference type="SAM" id="MobiDB-lite"/>
    </source>
</evidence>
<dbReference type="VEuPathDB" id="PlasmoDB:AK88_05665"/>
<evidence type="ECO:0000313" key="2">
    <source>
        <dbReference type="EMBL" id="KJP84703.1"/>
    </source>
</evidence>
<keyword evidence="3" id="KW-1185">Reference proteome</keyword>
<feature type="region of interest" description="Disordered" evidence="1">
    <location>
        <begin position="236"/>
        <end position="363"/>
    </location>
</feature>
<feature type="non-terminal residue" evidence="2">
    <location>
        <position position="387"/>
    </location>
</feature>
<name>A0A0D9QCH6_PLAFR</name>